<gene>
    <name evidence="1" type="ORF">Slati_3971500</name>
</gene>
<reference evidence="1" key="2">
    <citation type="journal article" date="2024" name="Plant">
        <title>Genomic evolution and insights into agronomic trait innovations of Sesamum species.</title>
        <authorList>
            <person name="Miao H."/>
            <person name="Wang L."/>
            <person name="Qu L."/>
            <person name="Liu H."/>
            <person name="Sun Y."/>
            <person name="Le M."/>
            <person name="Wang Q."/>
            <person name="Wei S."/>
            <person name="Zheng Y."/>
            <person name="Lin W."/>
            <person name="Duan Y."/>
            <person name="Cao H."/>
            <person name="Xiong S."/>
            <person name="Wang X."/>
            <person name="Wei L."/>
            <person name="Li C."/>
            <person name="Ma Q."/>
            <person name="Ju M."/>
            <person name="Zhao R."/>
            <person name="Li G."/>
            <person name="Mu C."/>
            <person name="Tian Q."/>
            <person name="Mei H."/>
            <person name="Zhang T."/>
            <person name="Gao T."/>
            <person name="Zhang H."/>
        </authorList>
    </citation>
    <scope>NUCLEOTIDE SEQUENCE</scope>
    <source>
        <strain evidence="1">KEN1</strain>
    </source>
</reference>
<organism evidence="1">
    <name type="scientific">Sesamum latifolium</name>
    <dbReference type="NCBI Taxonomy" id="2727402"/>
    <lineage>
        <taxon>Eukaryota</taxon>
        <taxon>Viridiplantae</taxon>
        <taxon>Streptophyta</taxon>
        <taxon>Embryophyta</taxon>
        <taxon>Tracheophyta</taxon>
        <taxon>Spermatophyta</taxon>
        <taxon>Magnoliopsida</taxon>
        <taxon>eudicotyledons</taxon>
        <taxon>Gunneridae</taxon>
        <taxon>Pentapetalae</taxon>
        <taxon>asterids</taxon>
        <taxon>lamiids</taxon>
        <taxon>Lamiales</taxon>
        <taxon>Pedaliaceae</taxon>
        <taxon>Sesamum</taxon>
    </lineage>
</organism>
<dbReference type="EMBL" id="JACGWN010000014">
    <property type="protein sequence ID" value="KAL0406576.1"/>
    <property type="molecule type" value="Genomic_DNA"/>
</dbReference>
<protein>
    <recommendedName>
        <fullName evidence="2">Reverse transcriptase</fullName>
    </recommendedName>
</protein>
<comment type="caution">
    <text evidence="1">The sequence shown here is derived from an EMBL/GenBank/DDBJ whole genome shotgun (WGS) entry which is preliminary data.</text>
</comment>
<evidence type="ECO:0008006" key="2">
    <source>
        <dbReference type="Google" id="ProtNLM"/>
    </source>
</evidence>
<reference evidence="1" key="1">
    <citation type="submission" date="2020-06" db="EMBL/GenBank/DDBJ databases">
        <authorList>
            <person name="Li T."/>
            <person name="Hu X."/>
            <person name="Zhang T."/>
            <person name="Song X."/>
            <person name="Zhang H."/>
            <person name="Dai N."/>
            <person name="Sheng W."/>
            <person name="Hou X."/>
            <person name="Wei L."/>
        </authorList>
    </citation>
    <scope>NUCLEOTIDE SEQUENCE</scope>
    <source>
        <strain evidence="1">KEN1</strain>
        <tissue evidence="1">Leaf</tissue>
    </source>
</reference>
<dbReference type="AlphaFoldDB" id="A0AAW2TSG6"/>
<sequence length="204" mass="23372">MATTHSWNPYVRYNSETEGTEAVFRAQRKVKGDLAENVKLAKDFLNIVQRLLSLDKHNSLLLLIERMARASDEGIQIHLSMLQQRAKIQWLKDGDQCFRVFFQKIATRRASQKDFFTMGKLLKQVNATLLTLIPKVAAPSSVGDYRLISCCNVLYKIITKISPPHAASHAKDCYNRRDFPPRCALKVDLRKAYDTLEWDFVLAA</sequence>
<evidence type="ECO:0000313" key="1">
    <source>
        <dbReference type="EMBL" id="KAL0406576.1"/>
    </source>
</evidence>
<accession>A0AAW2TSG6</accession>
<proteinExistence type="predicted"/>
<name>A0AAW2TSG6_9LAMI</name>